<sequence>MRDAPHDRQTAALYRLLSEAAHGGQAKVDALLALMQRTLFVAPWPAGTEGYRTLVNSQGIAALPVFTEREQLEAAARRYGWLAADGSVPAIEIGARQAFHYARAQTLAFVVVDIAAEHGLEVAREELEPLLSPAARRESSGPFAGAGRISSTLMSKVRPHTQTPTPGSIESPIRAATPPPGSLPSARSATGSSPGTIARPPTPASGSSPGTLRRPSGSLLVAPTEPGTVLASAKLGAPVAPIDEALLEALEPVLRAFPEVEWACLGTLDRDPVIGLRVDSRMRQRVEEIASHVATAASPATLPVVLLDDPQDMRAARADALVFYPWRRR</sequence>
<evidence type="ECO:0000313" key="3">
    <source>
        <dbReference type="EMBL" id="AKF03376.1"/>
    </source>
</evidence>
<name>A0A0F6YFA6_9BACT</name>
<dbReference type="KEGG" id="samy:DB32_000525"/>
<evidence type="ECO:0000256" key="1">
    <source>
        <dbReference type="SAM" id="MobiDB-lite"/>
    </source>
</evidence>
<feature type="domain" description="SseB protein N-terminal" evidence="2">
    <location>
        <begin position="14"/>
        <end position="128"/>
    </location>
</feature>
<proteinExistence type="predicted"/>
<feature type="region of interest" description="Disordered" evidence="1">
    <location>
        <begin position="152"/>
        <end position="223"/>
    </location>
</feature>
<protein>
    <recommendedName>
        <fullName evidence="2">SseB protein N-terminal domain-containing protein</fullName>
    </recommendedName>
</protein>
<gene>
    <name evidence="3" type="ORF">DB32_000525</name>
</gene>
<dbReference type="Pfam" id="PF07179">
    <property type="entry name" value="SseB"/>
    <property type="match status" value="1"/>
</dbReference>
<accession>A0A0F6YFA6</accession>
<evidence type="ECO:0000313" key="4">
    <source>
        <dbReference type="Proteomes" id="UP000034883"/>
    </source>
</evidence>
<evidence type="ECO:0000259" key="2">
    <source>
        <dbReference type="Pfam" id="PF07179"/>
    </source>
</evidence>
<dbReference type="STRING" id="927083.DB32_000525"/>
<reference evidence="3 4" key="1">
    <citation type="submission" date="2015-03" db="EMBL/GenBank/DDBJ databases">
        <title>Genome assembly of Sandaracinus amylolyticus DSM 53668.</title>
        <authorList>
            <person name="Sharma G."/>
            <person name="Subramanian S."/>
        </authorList>
    </citation>
    <scope>NUCLEOTIDE SEQUENCE [LARGE SCALE GENOMIC DNA]</scope>
    <source>
        <strain evidence="3 4">DSM 53668</strain>
    </source>
</reference>
<dbReference type="RefSeq" id="WP_053230816.1">
    <property type="nucleotide sequence ID" value="NZ_CP011125.1"/>
</dbReference>
<feature type="compositionally biased region" description="Polar residues" evidence="1">
    <location>
        <begin position="185"/>
        <end position="195"/>
    </location>
</feature>
<organism evidence="3 4">
    <name type="scientific">Sandaracinus amylolyticus</name>
    <dbReference type="NCBI Taxonomy" id="927083"/>
    <lineage>
        <taxon>Bacteria</taxon>
        <taxon>Pseudomonadati</taxon>
        <taxon>Myxococcota</taxon>
        <taxon>Polyangia</taxon>
        <taxon>Polyangiales</taxon>
        <taxon>Sandaracinaceae</taxon>
        <taxon>Sandaracinus</taxon>
    </lineage>
</organism>
<dbReference type="InterPro" id="IPR009839">
    <property type="entry name" value="SseB_N"/>
</dbReference>
<feature type="compositionally biased region" description="Polar residues" evidence="1">
    <location>
        <begin position="152"/>
        <end position="168"/>
    </location>
</feature>
<dbReference type="AlphaFoldDB" id="A0A0F6YFA6"/>
<dbReference type="Proteomes" id="UP000034883">
    <property type="component" value="Chromosome"/>
</dbReference>
<dbReference type="EMBL" id="CP011125">
    <property type="protein sequence ID" value="AKF03376.1"/>
    <property type="molecule type" value="Genomic_DNA"/>
</dbReference>
<keyword evidence="4" id="KW-1185">Reference proteome</keyword>